<sequence length="84" mass="9082">MSGSIKRPLGQQSSVTISIAVGVSRAPNARRILPDVERMVSWQPTSKEKIGFQPNERPSLSALGEQDVYHGGLRQAGRRKGVGV</sequence>
<protein>
    <submittedName>
        <fullName evidence="1">Uncharacterized protein</fullName>
    </submittedName>
</protein>
<gene>
    <name evidence="1" type="ORF">AMS68_000963</name>
</gene>
<organism evidence="1 2">
    <name type="scientific">Peltaster fructicola</name>
    <dbReference type="NCBI Taxonomy" id="286661"/>
    <lineage>
        <taxon>Eukaryota</taxon>
        <taxon>Fungi</taxon>
        <taxon>Dikarya</taxon>
        <taxon>Ascomycota</taxon>
        <taxon>Pezizomycotina</taxon>
        <taxon>Dothideomycetes</taxon>
        <taxon>Dothideomycetes incertae sedis</taxon>
        <taxon>Peltaster</taxon>
    </lineage>
</organism>
<dbReference type="AlphaFoldDB" id="A0A6H0XL56"/>
<dbReference type="EMBL" id="CP051139">
    <property type="protein sequence ID" value="QIW95445.1"/>
    <property type="molecule type" value="Genomic_DNA"/>
</dbReference>
<reference evidence="1 2" key="1">
    <citation type="journal article" date="2016" name="Sci. Rep.">
        <title>Peltaster fructicola genome reveals evolution from an invasive phytopathogen to an ectophytic parasite.</title>
        <authorList>
            <person name="Xu C."/>
            <person name="Chen H."/>
            <person name="Gleason M.L."/>
            <person name="Xu J.R."/>
            <person name="Liu H."/>
            <person name="Zhang R."/>
            <person name="Sun G."/>
        </authorList>
    </citation>
    <scope>NUCLEOTIDE SEQUENCE [LARGE SCALE GENOMIC DNA]</scope>
    <source>
        <strain evidence="1 2">LNHT1506</strain>
    </source>
</reference>
<proteinExistence type="predicted"/>
<evidence type="ECO:0000313" key="2">
    <source>
        <dbReference type="Proteomes" id="UP000503462"/>
    </source>
</evidence>
<keyword evidence="2" id="KW-1185">Reference proteome</keyword>
<accession>A0A6H0XL56</accession>
<dbReference type="Proteomes" id="UP000503462">
    <property type="component" value="Chromosome 1"/>
</dbReference>
<name>A0A6H0XL56_9PEZI</name>
<evidence type="ECO:0000313" key="1">
    <source>
        <dbReference type="EMBL" id="QIW95445.1"/>
    </source>
</evidence>